<evidence type="ECO:0000313" key="2">
    <source>
        <dbReference type="EMBL" id="CCC52425.1"/>
    </source>
</evidence>
<proteinExistence type="predicted"/>
<evidence type="ECO:0000256" key="1">
    <source>
        <dbReference type="SAM" id="MobiDB-lite"/>
    </source>
</evidence>
<reference evidence="2" key="1">
    <citation type="journal article" date="2012" name="Proc. Natl. Acad. Sci. U.S.A.">
        <title>Antigenic diversity is generated by distinct evolutionary mechanisms in African trypanosome species.</title>
        <authorList>
            <person name="Jackson A.P."/>
            <person name="Berry A."/>
            <person name="Aslett M."/>
            <person name="Allison H.C."/>
            <person name="Burton P."/>
            <person name="Vavrova-Anderson J."/>
            <person name="Brown R."/>
            <person name="Browne H."/>
            <person name="Corton N."/>
            <person name="Hauser H."/>
            <person name="Gamble J."/>
            <person name="Gilderthorp R."/>
            <person name="Marcello L."/>
            <person name="McQuillan J."/>
            <person name="Otto T.D."/>
            <person name="Quail M.A."/>
            <person name="Sanders M.J."/>
            <person name="van Tonder A."/>
            <person name="Ginger M.L."/>
            <person name="Field M.C."/>
            <person name="Barry J.D."/>
            <person name="Hertz-Fowler C."/>
            <person name="Berriman M."/>
        </authorList>
    </citation>
    <scope>NUCLEOTIDE SEQUENCE</scope>
    <source>
        <strain evidence="2">Y486</strain>
    </source>
</reference>
<feature type="compositionally biased region" description="Pro residues" evidence="1">
    <location>
        <begin position="1"/>
        <end position="10"/>
    </location>
</feature>
<dbReference type="OMA" id="WRENRSH"/>
<feature type="region of interest" description="Disordered" evidence="1">
    <location>
        <begin position="1"/>
        <end position="64"/>
    </location>
</feature>
<gene>
    <name evidence="2" type="ORF">TVY486_1014680</name>
</gene>
<organism evidence="2">
    <name type="scientific">Trypanosoma vivax (strain Y486)</name>
    <dbReference type="NCBI Taxonomy" id="1055687"/>
    <lineage>
        <taxon>Eukaryota</taxon>
        <taxon>Discoba</taxon>
        <taxon>Euglenozoa</taxon>
        <taxon>Kinetoplastea</taxon>
        <taxon>Metakinetoplastina</taxon>
        <taxon>Trypanosomatida</taxon>
        <taxon>Trypanosomatidae</taxon>
        <taxon>Trypanosoma</taxon>
        <taxon>Duttonella</taxon>
    </lineage>
</organism>
<dbReference type="AlphaFoldDB" id="G0U4R1"/>
<accession>G0U4R1</accession>
<dbReference type="VEuPathDB" id="TriTrypDB:TvY486_1014680"/>
<dbReference type="EMBL" id="HE573026">
    <property type="protein sequence ID" value="CCC52425.1"/>
    <property type="molecule type" value="Genomic_DNA"/>
</dbReference>
<protein>
    <submittedName>
        <fullName evidence="2">Uncharacterized protein</fullName>
    </submittedName>
</protein>
<feature type="compositionally biased region" description="Polar residues" evidence="1">
    <location>
        <begin position="42"/>
        <end position="64"/>
    </location>
</feature>
<name>G0U4R1_TRYVY</name>
<sequence>MYPKNKPLPPEAATRVAEVTSRSSGSINGGNAPPLKAPASANLASSTNNCGGHSECTTSSGKMDSQQSLRLAHCSSNRYRPGVAAPYPNAHVSGTPSNSSFATSASLSHGAMGLTAGVEQSTAPLLNYVRSVGPPPPYTAPPLAVSEGLEEHSVDCHRIPLCATNLHSTAMQPPSVWTGPDMAATALAQSPPPPPYVQPVNVGQAVRPALPPHGSMGCIEGNCSWAPPINTLSSANGVKGISGDLPPHWYRGLNACRSGGVNGVDAIPSCVLTTKKPRKKGAEEQNDAVVAYGESNSLLRQQYQHDIEFLIKLVVLLLQRVTPIESVAVSSTVENSCESSPTSEEIVCEGVGNRKQRVNGSAGADDKKRIEKMTLKSQLNTLHDVLETLRSGSAMEGTNYRMLLECILPLHKSFPLSTAIFGEEEGGNYLAIKQLSTISPENELLSRSIACEVKKLMRSIDFEVTRPLVMNVVVSSSDS</sequence>